<dbReference type="InterPro" id="IPR005380">
    <property type="entry name" value="XS_domain"/>
</dbReference>
<proteinExistence type="predicted"/>
<feature type="region of interest" description="Disordered" evidence="4">
    <location>
        <begin position="623"/>
        <end position="649"/>
    </location>
</feature>
<feature type="domain" description="XS" evidence="5">
    <location>
        <begin position="117"/>
        <end position="225"/>
    </location>
</feature>
<evidence type="ECO:0000256" key="3">
    <source>
        <dbReference type="SAM" id="Coils"/>
    </source>
</evidence>
<protein>
    <submittedName>
        <fullName evidence="8">Uncharacterized protein</fullName>
    </submittedName>
</protein>
<dbReference type="Gene3D" id="3.30.70.2890">
    <property type="entry name" value="XS domain"/>
    <property type="match status" value="1"/>
</dbReference>
<dbReference type="InterPro" id="IPR005379">
    <property type="entry name" value="FDM1-5/IDN2_XH"/>
</dbReference>
<evidence type="ECO:0000256" key="4">
    <source>
        <dbReference type="SAM" id="MobiDB-lite"/>
    </source>
</evidence>
<comment type="caution">
    <text evidence="8">The sequence shown here is derived from an EMBL/GenBank/DDBJ whole genome shotgun (WGS) entry which is preliminary data.</text>
</comment>
<name>A0AAP0BCP0_9ASPA</name>
<evidence type="ECO:0000256" key="2">
    <source>
        <dbReference type="ARBA" id="ARBA00023158"/>
    </source>
</evidence>
<accession>A0AAP0BCP0</accession>
<dbReference type="InterPro" id="IPR038588">
    <property type="entry name" value="XS_domain_sf"/>
</dbReference>
<evidence type="ECO:0000313" key="8">
    <source>
        <dbReference type="EMBL" id="KAK8935427.1"/>
    </source>
</evidence>
<sequence>MESSSDETSDSSDCKIDDYEAESYLQLKTEKLQVKISDSSYRCPFCPRKKKQDYQYKDLLQHASGVGASNSSNRKAKEKANHMALVKFLKNDLNGTPTPSQQLLITKQDTPKMKEPDQFVWPWIGVIVNIPAELKNGKYVGESGNRLKEQLSKFSPLKVHALWNFRGFTGNAVVDFGKDWTGFRNAVAFENHFDADHFGKKDWAEKDVPGPGLYGWVARADDYNSCGPIGDHLRKNGDLKTVGDITEEESRKTSKLAQELATQIEFKKKHIEELEFKYNETSLSLNKSMEERDSLHESYNNEIQRMQHLAQDHSRRIFEENEKLRIELDSKRRELVSRSAQLDALVAQSDSDKRKLEDEKKMNDMKNSSLELASIEQKKADEDVLKILEEQKNEKEAAMKKILQLEKQLDAKQKLELEIQQLRGNLQVIKIMGGENSEVTRKIDALNEELKEKMDELEDLEAINQTLVVKERKSNDELQEARKELITGLSDILNNRTIIGIKRMGELDDKVFHNACIKKYRKDLVDENAAKLCSKWQDELKKPEWHPFRMAMVGGKLQGSVKSTPCLAIESQIFPELRDALEKLQLNDAALQPSTSSEYAISDPPRSDWCLPRLHEMSKFDVLPPGSPSTRPCPKCGKGRNVSMARGAL</sequence>
<evidence type="ECO:0000259" key="5">
    <source>
        <dbReference type="Pfam" id="PF03468"/>
    </source>
</evidence>
<evidence type="ECO:0000256" key="1">
    <source>
        <dbReference type="ARBA" id="ARBA00023054"/>
    </source>
</evidence>
<feature type="domain" description="Zinc finger-XS" evidence="7">
    <location>
        <begin position="43"/>
        <end position="86"/>
    </location>
</feature>
<dbReference type="InterPro" id="IPR005381">
    <property type="entry name" value="Znf-XS_domain"/>
</dbReference>
<dbReference type="EMBL" id="JBBWWQ010000011">
    <property type="protein sequence ID" value="KAK8935427.1"/>
    <property type="molecule type" value="Genomic_DNA"/>
</dbReference>
<dbReference type="Pfam" id="PF03468">
    <property type="entry name" value="XS"/>
    <property type="match status" value="1"/>
</dbReference>
<organism evidence="8 9">
    <name type="scientific">Platanthera zijinensis</name>
    <dbReference type="NCBI Taxonomy" id="2320716"/>
    <lineage>
        <taxon>Eukaryota</taxon>
        <taxon>Viridiplantae</taxon>
        <taxon>Streptophyta</taxon>
        <taxon>Embryophyta</taxon>
        <taxon>Tracheophyta</taxon>
        <taxon>Spermatophyta</taxon>
        <taxon>Magnoliopsida</taxon>
        <taxon>Liliopsida</taxon>
        <taxon>Asparagales</taxon>
        <taxon>Orchidaceae</taxon>
        <taxon>Orchidoideae</taxon>
        <taxon>Orchideae</taxon>
        <taxon>Orchidinae</taxon>
        <taxon>Platanthera</taxon>
    </lineage>
</organism>
<keyword evidence="9" id="KW-1185">Reference proteome</keyword>
<feature type="coiled-coil region" evidence="3">
    <location>
        <begin position="378"/>
        <end position="470"/>
    </location>
</feature>
<gene>
    <name evidence="8" type="ORF">KSP39_PZI013393</name>
</gene>
<keyword evidence="1 3" id="KW-0175">Coiled coil</keyword>
<evidence type="ECO:0000313" key="9">
    <source>
        <dbReference type="Proteomes" id="UP001418222"/>
    </source>
</evidence>
<feature type="domain" description="Factor of DNA methylation 1-5/IDN2" evidence="6">
    <location>
        <begin position="502"/>
        <end position="562"/>
    </location>
</feature>
<dbReference type="PANTHER" id="PTHR21596">
    <property type="entry name" value="RIBONUCLEASE P SUBUNIT P38"/>
    <property type="match status" value="1"/>
</dbReference>
<dbReference type="GO" id="GO:0080188">
    <property type="term" value="P:gene silencing by siRNA-directed DNA methylation"/>
    <property type="evidence" value="ECO:0007669"/>
    <property type="project" value="InterPro"/>
</dbReference>
<dbReference type="Pfam" id="PF03470">
    <property type="entry name" value="zf-XS"/>
    <property type="match status" value="1"/>
</dbReference>
<keyword evidence="2" id="KW-0943">RNA-mediated gene silencing</keyword>
<dbReference type="PANTHER" id="PTHR21596:SF3">
    <property type="entry name" value="FACTOR OF DNA METHYLATION 1-RELATED"/>
    <property type="match status" value="1"/>
</dbReference>
<dbReference type="Proteomes" id="UP001418222">
    <property type="component" value="Unassembled WGS sequence"/>
</dbReference>
<dbReference type="CDD" id="cd12266">
    <property type="entry name" value="RRM_like_XS"/>
    <property type="match status" value="1"/>
</dbReference>
<dbReference type="Pfam" id="PF03469">
    <property type="entry name" value="XH"/>
    <property type="match status" value="1"/>
</dbReference>
<dbReference type="InterPro" id="IPR045177">
    <property type="entry name" value="FDM1-5/IDN2"/>
</dbReference>
<evidence type="ECO:0000259" key="6">
    <source>
        <dbReference type="Pfam" id="PF03469"/>
    </source>
</evidence>
<feature type="coiled-coil region" evidence="3">
    <location>
        <begin position="257"/>
        <end position="334"/>
    </location>
</feature>
<evidence type="ECO:0000259" key="7">
    <source>
        <dbReference type="Pfam" id="PF03470"/>
    </source>
</evidence>
<reference evidence="8 9" key="1">
    <citation type="journal article" date="2022" name="Nat. Plants">
        <title>Genomes of leafy and leafless Platanthera orchids illuminate the evolution of mycoheterotrophy.</title>
        <authorList>
            <person name="Li M.H."/>
            <person name="Liu K.W."/>
            <person name="Li Z."/>
            <person name="Lu H.C."/>
            <person name="Ye Q.L."/>
            <person name="Zhang D."/>
            <person name="Wang J.Y."/>
            <person name="Li Y.F."/>
            <person name="Zhong Z.M."/>
            <person name="Liu X."/>
            <person name="Yu X."/>
            <person name="Liu D.K."/>
            <person name="Tu X.D."/>
            <person name="Liu B."/>
            <person name="Hao Y."/>
            <person name="Liao X.Y."/>
            <person name="Jiang Y.T."/>
            <person name="Sun W.H."/>
            <person name="Chen J."/>
            <person name="Chen Y.Q."/>
            <person name="Ai Y."/>
            <person name="Zhai J.W."/>
            <person name="Wu S.S."/>
            <person name="Zhou Z."/>
            <person name="Hsiao Y.Y."/>
            <person name="Wu W.L."/>
            <person name="Chen Y.Y."/>
            <person name="Lin Y.F."/>
            <person name="Hsu J.L."/>
            <person name="Li C.Y."/>
            <person name="Wang Z.W."/>
            <person name="Zhao X."/>
            <person name="Zhong W.Y."/>
            <person name="Ma X.K."/>
            <person name="Ma L."/>
            <person name="Huang J."/>
            <person name="Chen G.Z."/>
            <person name="Huang M.Z."/>
            <person name="Huang L."/>
            <person name="Peng D.H."/>
            <person name="Luo Y.B."/>
            <person name="Zou S.Q."/>
            <person name="Chen S.P."/>
            <person name="Lan S."/>
            <person name="Tsai W.C."/>
            <person name="Van de Peer Y."/>
            <person name="Liu Z.J."/>
        </authorList>
    </citation>
    <scope>NUCLEOTIDE SEQUENCE [LARGE SCALE GENOMIC DNA]</scope>
    <source>
        <strain evidence="8">Lor287</strain>
    </source>
</reference>
<dbReference type="AlphaFoldDB" id="A0AAP0BCP0"/>